<dbReference type="InterPro" id="IPR014721">
    <property type="entry name" value="Ribsml_uS5_D2-typ_fold_subgr"/>
</dbReference>
<dbReference type="CDD" id="cd01434">
    <property type="entry name" value="EFG_mtEFG1_IV"/>
    <property type="match status" value="1"/>
</dbReference>
<reference evidence="4" key="2">
    <citation type="journal article" date="2014" name="ISME J.">
        <title>Microbial stratification in low pH oxic and suboxic macroscopic growths along an acid mine drainage.</title>
        <authorList>
            <person name="Mendez-Garcia C."/>
            <person name="Mesa V."/>
            <person name="Sprenger R.R."/>
            <person name="Richter M."/>
            <person name="Diez M.S."/>
            <person name="Solano J."/>
            <person name="Bargiela R."/>
            <person name="Golyshina O.V."/>
            <person name="Manteca A."/>
            <person name="Ramos J.L."/>
            <person name="Gallego J.R."/>
            <person name="Llorente I."/>
            <person name="Martins Dos Santos V.A."/>
            <person name="Jensen O.N."/>
            <person name="Pelaez A.I."/>
            <person name="Sanchez J."/>
            <person name="Ferrer M."/>
        </authorList>
    </citation>
    <scope>NUCLEOTIDE SEQUENCE</scope>
</reference>
<organism evidence="4">
    <name type="scientific">mine drainage metagenome</name>
    <dbReference type="NCBI Taxonomy" id="410659"/>
    <lineage>
        <taxon>unclassified sequences</taxon>
        <taxon>metagenomes</taxon>
        <taxon>ecological metagenomes</taxon>
    </lineage>
</organism>
<dbReference type="InterPro" id="IPR035647">
    <property type="entry name" value="EFG_III/V"/>
</dbReference>
<feature type="non-terminal residue" evidence="4">
    <location>
        <position position="1"/>
    </location>
</feature>
<dbReference type="PANTHER" id="PTHR43261">
    <property type="entry name" value="TRANSLATION ELONGATION FACTOR G-RELATED"/>
    <property type="match status" value="1"/>
</dbReference>
<feature type="domain" description="Translation elongation factor EFG/EF2" evidence="3">
    <location>
        <begin position="59"/>
        <end position="152"/>
    </location>
</feature>
<keyword evidence="4" id="KW-0648">Protein biosynthesis</keyword>
<dbReference type="Pfam" id="PF14492">
    <property type="entry name" value="EFG_III"/>
    <property type="match status" value="1"/>
</dbReference>
<name>T1AYY4_9ZZZZ</name>
<reference evidence="4" key="1">
    <citation type="submission" date="2013-08" db="EMBL/GenBank/DDBJ databases">
        <authorList>
            <person name="Mendez C."/>
            <person name="Richter M."/>
            <person name="Ferrer M."/>
            <person name="Sanchez J."/>
        </authorList>
    </citation>
    <scope>NUCLEOTIDE SEQUENCE</scope>
</reference>
<dbReference type="Pfam" id="PF03764">
    <property type="entry name" value="EFG_IV"/>
    <property type="match status" value="1"/>
</dbReference>
<evidence type="ECO:0000256" key="1">
    <source>
        <dbReference type="ARBA" id="ARBA00022741"/>
    </source>
</evidence>
<feature type="non-terminal residue" evidence="4">
    <location>
        <position position="152"/>
    </location>
</feature>
<keyword evidence="4" id="KW-0251">Elongation factor</keyword>
<accession>T1AYY4</accession>
<dbReference type="GO" id="GO:0005525">
    <property type="term" value="F:GTP binding"/>
    <property type="evidence" value="ECO:0007669"/>
    <property type="project" value="UniProtKB-KW"/>
</dbReference>
<dbReference type="AlphaFoldDB" id="T1AYY4"/>
<sequence length="152" mass="17097">DKLMIALHRLQEEDTVLRVERVDETHQTLLWGTGDTHLNVSLERLHRKYGVEVQTVDIIIPYRETITQPSQGEGKYKKQTGGHGQYGVVDIRIEPLERGSGYLFTDQVVGGAIPRQYIPAVEKGIEESMAQGGTHGFPVVDVHVTCYDGKYH</sequence>
<dbReference type="Gene3D" id="3.30.70.870">
    <property type="entry name" value="Elongation Factor G (Translational Gtpase), domain 3"/>
    <property type="match status" value="1"/>
</dbReference>
<dbReference type="SMART" id="SM00889">
    <property type="entry name" value="EFG_IV"/>
    <property type="match status" value="1"/>
</dbReference>
<dbReference type="SUPFAM" id="SSF54980">
    <property type="entry name" value="EF-G C-terminal domain-like"/>
    <property type="match status" value="1"/>
</dbReference>
<dbReference type="InterPro" id="IPR041095">
    <property type="entry name" value="EFG_II"/>
</dbReference>
<keyword evidence="1" id="KW-0547">Nucleotide-binding</keyword>
<dbReference type="GO" id="GO:0003746">
    <property type="term" value="F:translation elongation factor activity"/>
    <property type="evidence" value="ECO:0007669"/>
    <property type="project" value="UniProtKB-KW"/>
</dbReference>
<dbReference type="Gene3D" id="3.30.230.10">
    <property type="match status" value="1"/>
</dbReference>
<dbReference type="GO" id="GO:0032790">
    <property type="term" value="P:ribosome disassembly"/>
    <property type="evidence" value="ECO:0007669"/>
    <property type="project" value="TreeGrafter"/>
</dbReference>
<dbReference type="InterPro" id="IPR005517">
    <property type="entry name" value="Transl_elong_EFG/EF2_IV"/>
</dbReference>
<proteinExistence type="predicted"/>
<dbReference type="SUPFAM" id="SSF54211">
    <property type="entry name" value="Ribosomal protein S5 domain 2-like"/>
    <property type="match status" value="1"/>
</dbReference>
<evidence type="ECO:0000256" key="2">
    <source>
        <dbReference type="ARBA" id="ARBA00023134"/>
    </source>
</evidence>
<keyword evidence="2" id="KW-0342">GTP-binding</keyword>
<protein>
    <submittedName>
        <fullName evidence="4">Translation elongation factor EFG/EF2, domain protein IV domain protein</fullName>
    </submittedName>
</protein>
<dbReference type="InterPro" id="IPR047872">
    <property type="entry name" value="EFG_IV"/>
</dbReference>
<evidence type="ECO:0000313" key="4">
    <source>
        <dbReference type="EMBL" id="EQD45854.1"/>
    </source>
</evidence>
<gene>
    <name evidence="4" type="ORF">B1B_12865</name>
</gene>
<comment type="caution">
    <text evidence="4">The sequence shown here is derived from an EMBL/GenBank/DDBJ whole genome shotgun (WGS) entry which is preliminary data.</text>
</comment>
<dbReference type="EMBL" id="AUZY01008449">
    <property type="protein sequence ID" value="EQD45854.1"/>
    <property type="molecule type" value="Genomic_DNA"/>
</dbReference>
<dbReference type="InterPro" id="IPR020568">
    <property type="entry name" value="Ribosomal_Su5_D2-typ_SF"/>
</dbReference>
<evidence type="ECO:0000259" key="3">
    <source>
        <dbReference type="SMART" id="SM00889"/>
    </source>
</evidence>
<dbReference type="PANTHER" id="PTHR43261:SF6">
    <property type="entry name" value="ELONGATION FACTOR G-LIKE PROTEIN"/>
    <property type="match status" value="1"/>
</dbReference>